<keyword evidence="3" id="KW-1133">Transmembrane helix</keyword>
<sequence length="256" mass="29719">MKRLNSTVIIIFFLTNILFSKAVIADVQDVELINIVNQQRMLSQRIAKAYLYAGNRIEIDDANRQLREALKDFKRTYKRINSLTNNPKIKKIMSFIEQSSGDFKTISKKPLTKESAKSILKLSESVLGRSENIASLFKQSLKKDAFESITKSGQQQMLAQRIAKYYIAYQSDIKDSNIQKKMRESINLFTKNHKKLMKNRANTKAIKRKLKEIDRLWKIAHKLYKGKEHSLIVFGTTDDISRKMAEVTKLYIATYK</sequence>
<gene>
    <name evidence="6" type="ORF">MNB_SV-12-1824</name>
</gene>
<reference evidence="6" key="1">
    <citation type="submission" date="2016-10" db="EMBL/GenBank/DDBJ databases">
        <authorList>
            <person name="de Groot N.N."/>
        </authorList>
    </citation>
    <scope>NUCLEOTIDE SEQUENCE</scope>
</reference>
<organism evidence="6">
    <name type="scientific">hydrothermal vent metagenome</name>
    <dbReference type="NCBI Taxonomy" id="652676"/>
    <lineage>
        <taxon>unclassified sequences</taxon>
        <taxon>metagenomes</taxon>
        <taxon>ecological metagenomes</taxon>
    </lineage>
</organism>
<dbReference type="InterPro" id="IPR029095">
    <property type="entry name" value="NarX-like_N"/>
</dbReference>
<evidence type="ECO:0000256" key="3">
    <source>
        <dbReference type="ARBA" id="ARBA00022989"/>
    </source>
</evidence>
<dbReference type="Pfam" id="PF13675">
    <property type="entry name" value="PilJ"/>
    <property type="match status" value="2"/>
</dbReference>
<protein>
    <submittedName>
        <fullName evidence="6">Nitric oxide-responding transcriptional regulator Dnr (Crp/Fnr family)</fullName>
    </submittedName>
</protein>
<evidence type="ECO:0000256" key="4">
    <source>
        <dbReference type="ARBA" id="ARBA00023136"/>
    </source>
</evidence>
<comment type="subcellular location">
    <subcellularLocation>
        <location evidence="1">Membrane</location>
        <topology evidence="1">Multi-pass membrane protein</topology>
    </subcellularLocation>
</comment>
<evidence type="ECO:0000313" key="6">
    <source>
        <dbReference type="EMBL" id="SFV50347.1"/>
    </source>
</evidence>
<evidence type="ECO:0000259" key="5">
    <source>
        <dbReference type="Pfam" id="PF13675"/>
    </source>
</evidence>
<feature type="domain" description="NarX-like N-terminal" evidence="5">
    <location>
        <begin position="147"/>
        <end position="222"/>
    </location>
</feature>
<dbReference type="AlphaFoldDB" id="A0A1W1BA44"/>
<dbReference type="GO" id="GO:0016020">
    <property type="term" value="C:membrane"/>
    <property type="evidence" value="ECO:0007669"/>
    <property type="project" value="UniProtKB-SubCell"/>
</dbReference>
<evidence type="ECO:0000256" key="2">
    <source>
        <dbReference type="ARBA" id="ARBA00022692"/>
    </source>
</evidence>
<accession>A0A1W1BA44</accession>
<feature type="domain" description="NarX-like N-terminal" evidence="5">
    <location>
        <begin position="29"/>
        <end position="82"/>
    </location>
</feature>
<name>A0A1W1BA44_9ZZZZ</name>
<keyword evidence="4" id="KW-0472">Membrane</keyword>
<dbReference type="EMBL" id="FPHE01000003">
    <property type="protein sequence ID" value="SFV50347.1"/>
    <property type="molecule type" value="Genomic_DNA"/>
</dbReference>
<evidence type="ECO:0000256" key="1">
    <source>
        <dbReference type="ARBA" id="ARBA00004141"/>
    </source>
</evidence>
<proteinExistence type="predicted"/>
<keyword evidence="2" id="KW-0812">Transmembrane</keyword>